<proteinExistence type="inferred from homology"/>
<dbReference type="PROSITE" id="PS00560">
    <property type="entry name" value="CARBOXYPEPT_SER_HIS"/>
    <property type="match status" value="1"/>
</dbReference>
<evidence type="ECO:0000256" key="1">
    <source>
        <dbReference type="ARBA" id="ARBA00009431"/>
    </source>
</evidence>
<keyword evidence="2" id="KW-0645">Protease</keyword>
<evidence type="ECO:0000313" key="3">
    <source>
        <dbReference type="EMBL" id="CAK0827982.1"/>
    </source>
</evidence>
<dbReference type="Gene3D" id="3.40.50.1820">
    <property type="entry name" value="alpha/beta hydrolase"/>
    <property type="match status" value="2"/>
</dbReference>
<reference evidence="3" key="1">
    <citation type="submission" date="2023-10" db="EMBL/GenBank/DDBJ databases">
        <authorList>
            <person name="Chen Y."/>
            <person name="Shah S."/>
            <person name="Dougan E. K."/>
            <person name="Thang M."/>
            <person name="Chan C."/>
        </authorList>
    </citation>
    <scope>NUCLEOTIDE SEQUENCE [LARGE SCALE GENOMIC DNA]</scope>
</reference>
<accession>A0ABN9S9V2</accession>
<dbReference type="InterPro" id="IPR029058">
    <property type="entry name" value="AB_hydrolase_fold"/>
</dbReference>
<organism evidence="3 4">
    <name type="scientific">Prorocentrum cordatum</name>
    <dbReference type="NCBI Taxonomy" id="2364126"/>
    <lineage>
        <taxon>Eukaryota</taxon>
        <taxon>Sar</taxon>
        <taxon>Alveolata</taxon>
        <taxon>Dinophyceae</taxon>
        <taxon>Prorocentrales</taxon>
        <taxon>Prorocentraceae</taxon>
        <taxon>Prorocentrum</taxon>
    </lineage>
</organism>
<dbReference type="PRINTS" id="PR00724">
    <property type="entry name" value="CRBOXYPTASEC"/>
</dbReference>
<comment type="similarity">
    <text evidence="1 2">Belongs to the peptidase S10 family.</text>
</comment>
<dbReference type="Proteomes" id="UP001189429">
    <property type="component" value="Unassembled WGS sequence"/>
</dbReference>
<evidence type="ECO:0000313" key="4">
    <source>
        <dbReference type="Proteomes" id="UP001189429"/>
    </source>
</evidence>
<dbReference type="SUPFAM" id="SSF53474">
    <property type="entry name" value="alpha/beta-Hydrolases"/>
    <property type="match status" value="1"/>
</dbReference>
<dbReference type="InterPro" id="IPR001563">
    <property type="entry name" value="Peptidase_S10"/>
</dbReference>
<dbReference type="InterPro" id="IPR018202">
    <property type="entry name" value="Ser_caboxypep_ser_AS"/>
</dbReference>
<dbReference type="Pfam" id="PF00450">
    <property type="entry name" value="Peptidase_S10"/>
    <property type="match status" value="1"/>
</dbReference>
<keyword evidence="2" id="KW-0121">Carboxypeptidase</keyword>
<dbReference type="PROSITE" id="PS00131">
    <property type="entry name" value="CARBOXYPEPT_SER_SER"/>
    <property type="match status" value="1"/>
</dbReference>
<dbReference type="EC" id="3.4.16.-" evidence="2"/>
<name>A0ABN9S9V2_9DINO</name>
<sequence>MFYWFVESQHAPATDPVILWTNGGPGCSGLGGFLGENGPFRVGPGGRELTSNDHAWNKVANMVFIEQPYAQQDFFISSESYGGHYMPTLAQSLRAAKDRGRRARCDFLRRSRPFRGIFLGNPLTYMPYRNHGQYGTAWGHQLLPAPLWRRYESAGCATSFPNITGEMDLILGGFDAYALDFDKCGTPAAAGRHERRQLRRAVLRASRAASEGAGAPALEAEGPYEPCIQDFLHEYLNREDVQTAIHVKPGAKWGMCSDSVSDAYDLNDVNAPMMPIWQELIEGGGLNIMIYSGDDDSVCATLGSQQFVWDLGYGAKPGKAWQAWKVSDQVAGFVTDFAVPSLGAFRFATVHGAGHMVPATQPARSLALLQAFLAKTEDVAKPTVVV</sequence>
<dbReference type="InterPro" id="IPR033124">
    <property type="entry name" value="Ser_caboxypep_his_AS"/>
</dbReference>
<comment type="caution">
    <text evidence="3">The sequence shown here is derived from an EMBL/GenBank/DDBJ whole genome shotgun (WGS) entry which is preliminary data.</text>
</comment>
<keyword evidence="2" id="KW-0378">Hydrolase</keyword>
<gene>
    <name evidence="3" type="ORF">PCOR1329_LOCUS27369</name>
</gene>
<dbReference type="PANTHER" id="PTHR11802">
    <property type="entry name" value="SERINE PROTEASE FAMILY S10 SERINE CARBOXYPEPTIDASE"/>
    <property type="match status" value="1"/>
</dbReference>
<evidence type="ECO:0000256" key="2">
    <source>
        <dbReference type="RuleBase" id="RU361156"/>
    </source>
</evidence>
<dbReference type="PANTHER" id="PTHR11802:SF201">
    <property type="entry name" value="CARBOXYPEPTIDASE"/>
    <property type="match status" value="1"/>
</dbReference>
<keyword evidence="4" id="KW-1185">Reference proteome</keyword>
<dbReference type="EMBL" id="CAUYUJ010009902">
    <property type="protein sequence ID" value="CAK0827982.1"/>
    <property type="molecule type" value="Genomic_DNA"/>
</dbReference>
<protein>
    <recommendedName>
        <fullName evidence="2">Carboxypeptidase</fullName>
        <ecNumber evidence="2">3.4.16.-</ecNumber>
    </recommendedName>
</protein>